<organism evidence="2 3">
    <name type="scientific">Coilia grayii</name>
    <name type="common">Gray's grenadier anchovy</name>
    <dbReference type="NCBI Taxonomy" id="363190"/>
    <lineage>
        <taxon>Eukaryota</taxon>
        <taxon>Metazoa</taxon>
        <taxon>Chordata</taxon>
        <taxon>Craniata</taxon>
        <taxon>Vertebrata</taxon>
        <taxon>Euteleostomi</taxon>
        <taxon>Actinopterygii</taxon>
        <taxon>Neopterygii</taxon>
        <taxon>Teleostei</taxon>
        <taxon>Clupei</taxon>
        <taxon>Clupeiformes</taxon>
        <taxon>Clupeoidei</taxon>
        <taxon>Engraulidae</taxon>
        <taxon>Coilinae</taxon>
        <taxon>Coilia</taxon>
    </lineage>
</organism>
<evidence type="ECO:0000313" key="3">
    <source>
        <dbReference type="Proteomes" id="UP001591681"/>
    </source>
</evidence>
<feature type="compositionally biased region" description="Basic and acidic residues" evidence="1">
    <location>
        <begin position="394"/>
        <end position="403"/>
    </location>
</feature>
<accession>A0ABD1KPZ7</accession>
<feature type="compositionally biased region" description="Polar residues" evidence="1">
    <location>
        <begin position="472"/>
        <end position="493"/>
    </location>
</feature>
<feature type="region of interest" description="Disordered" evidence="1">
    <location>
        <begin position="1061"/>
        <end position="1083"/>
    </location>
</feature>
<feature type="region of interest" description="Disordered" evidence="1">
    <location>
        <begin position="386"/>
        <end position="418"/>
    </location>
</feature>
<reference evidence="2 3" key="1">
    <citation type="submission" date="2024-09" db="EMBL/GenBank/DDBJ databases">
        <title>A chromosome-level genome assembly of Gray's grenadier anchovy, Coilia grayii.</title>
        <authorList>
            <person name="Fu Z."/>
        </authorList>
    </citation>
    <scope>NUCLEOTIDE SEQUENCE [LARGE SCALE GENOMIC DNA]</scope>
    <source>
        <strain evidence="2">G4</strain>
        <tissue evidence="2">Muscle</tissue>
    </source>
</reference>
<gene>
    <name evidence="2" type="ORF">ACEWY4_002948</name>
</gene>
<dbReference type="Proteomes" id="UP001591681">
    <property type="component" value="Unassembled WGS sequence"/>
</dbReference>
<keyword evidence="3" id="KW-1185">Reference proteome</keyword>
<evidence type="ECO:0000256" key="1">
    <source>
        <dbReference type="SAM" id="MobiDB-lite"/>
    </source>
</evidence>
<evidence type="ECO:0000313" key="2">
    <source>
        <dbReference type="EMBL" id="KAL2101187.1"/>
    </source>
</evidence>
<feature type="compositionally biased region" description="Basic residues" evidence="1">
    <location>
        <begin position="995"/>
        <end position="1009"/>
    </location>
</feature>
<feature type="region of interest" description="Disordered" evidence="1">
    <location>
        <begin position="468"/>
        <end position="498"/>
    </location>
</feature>
<name>A0ABD1KPZ7_9TELE</name>
<sequence>MEASDHSRPAAESPCLPDNSEMSRYDLLFDIMRLPMTQFQAICDGIQNNMSPEELSKMVSSWTEDRFKKNIIETLTALEERVNILSSSFHNRSHDDEDLEKKVMTGEVCDVQLAPVTKDVFVTVLDSLKAPTPDETKVAGKEQFIGYLHGTVNKMKDFPKLFKAAYKQSKTLNITPAVCESLSELLTPSGPEGKLKSIGSTTSLHENTNRLCSKDELIRASKSVSSILMTPGGSGPSLASVSSVHDNAHGIVDTIVTDIEDLYESLESKDIEMLQSQSLPTQTEPSIENNATQKKFYENLYSSLGSAQVKLRAFFTIHRSQDITPDSDTDLSTKDMCHDDIHLKDSCSLPNQSDAEATNECVGLSDGNVLDESIDESAMQVLTDVEQQSTMKMSDSESCEKEGAVSPPASQPEAKDKKSGVRKELKIFLLKDKVFHYKPSKVYPDVQAKPQDAPVFLDKSILFVSAPEPESMDTSSVPSQGMTSTVLSSQTPPQDVDISEKNENISTTLSEDQGNDLTSSPGFELISQEGPPISTSSPTEEVIKDVITTDNKNTMGKKFKRLFAKSPKHLVTTPTTCEATEDHISSSEETAFEICTSEAEAYQFEAALQSPMGTLPEASSPDDIYEVEGTSKAAMKLDEEHQTQPQSVPTEISPETKCKHLSVSGKLKTLFAKSSKPLDVAPAMQVDESVPEVAVSLAETLDVSCAPDAEAVLQLPMSTCSDTSCQHEVLTAGSDVGETTSKGVEISQAVRHTAAPIEISPEIKFKRPSVRYKFKMFFAIPPKPVDVEPAMQVDDTDPEAAISLAETLDASCTPDADEAVQSPVVTLPEASAPDDIFEGEETSKAAMKLDKEPQSVLTETSPETKYERLSVGDKFKTLFAKSPKPLELPGPAMQVDETIPAVTFSLPETLNVRASDVETALQPPMSTCSDTSCKQENLTTGERAEISHGGFDINAQSQTSQISEIGHSQETSTMMETPSCVTAVKDGITDGSSHKMGKKQKQLFSKRPKITSSAPAEPVSQEAVNTSAVDNISPKVTQLSEAALQQSDTLTCQSSPHENIFEINGPKVPPVSKEMGPSSDMTSPSTKANLLNVILKLKHFFFHPKSQGSPQEAHDIKAFHTISEATLALKDLTDRMVLHVDDDATASARLDFLMSCGVLRPFTDDLVNRVYGYLSAIGSSAPCAEPFRFVSESGILETRTTGELRRGLVKRDFEMTRAFTEGSVKVLVKQLLERLLPLSKDVNMTGCHVLNMITDIIAKDVANTISLDHLILQREDTEVSNHF</sequence>
<protein>
    <submittedName>
        <fullName evidence="2">Uncharacterized protein</fullName>
    </submittedName>
</protein>
<proteinExistence type="predicted"/>
<feature type="region of interest" description="Disordered" evidence="1">
    <location>
        <begin position="988"/>
        <end position="1026"/>
    </location>
</feature>
<dbReference type="EMBL" id="JBHFQA010000003">
    <property type="protein sequence ID" value="KAL2101187.1"/>
    <property type="molecule type" value="Genomic_DNA"/>
</dbReference>
<comment type="caution">
    <text evidence="2">The sequence shown here is derived from an EMBL/GenBank/DDBJ whole genome shotgun (WGS) entry which is preliminary data.</text>
</comment>